<dbReference type="CDD" id="cd00077">
    <property type="entry name" value="HDc"/>
    <property type="match status" value="1"/>
</dbReference>
<evidence type="ECO:0000259" key="4">
    <source>
        <dbReference type="PROSITE" id="PS51832"/>
    </source>
</evidence>
<keyword evidence="1" id="KW-0597">Phosphoprotein</keyword>
<dbReference type="EMBL" id="QPGA01000011">
    <property type="protein sequence ID" value="RDE51085.1"/>
    <property type="molecule type" value="Genomic_DNA"/>
</dbReference>
<dbReference type="SMART" id="SM00448">
    <property type="entry name" value="REC"/>
    <property type="match status" value="1"/>
</dbReference>
<evidence type="ECO:0000256" key="2">
    <source>
        <dbReference type="SAM" id="MobiDB-lite"/>
    </source>
</evidence>
<evidence type="ECO:0000313" key="5">
    <source>
        <dbReference type="EMBL" id="RDE51085.1"/>
    </source>
</evidence>
<protein>
    <submittedName>
        <fullName evidence="5">Response regulator</fullName>
    </submittedName>
</protein>
<sequence length="382" mass="42365">MATVLIVDDTPASLSLLSDLLSPLHRVRTVDSGPRALQAVVSQPRPDLILLDLVMPEMDGYQVLSHLLSDPASADIPVIFVSALDCSDDEERGLALGAADCISKPFRPAIVLARVKAQLELKAARDLLVRDHRRKLQREIDRRMAENRQIQDVSIRALGRLAEIRDPETGNHLRRTQAYVHTLAMELRSHPRFAAFLTAHNIEVLVKSAPLHDIGKVGIADHILRKPGKLTAEEWVEMKKHSLLGAQAIEQADKDAERPLEFLSMAREIAHYHHEKWDGSGYPEGLAGEAIPISARLMALADVFDALLAQRVYKAGLPVEEALRIIREGRGSHFDPDVVDAFFSRQDEFLAIAARHADGDTRRTGAQMPSPLQTERPAENNS</sequence>
<dbReference type="InterPro" id="IPR037522">
    <property type="entry name" value="HD_GYP_dom"/>
</dbReference>
<dbReference type="InterPro" id="IPR011006">
    <property type="entry name" value="CheY-like_superfamily"/>
</dbReference>
<feature type="modified residue" description="4-aspartylphosphate" evidence="1">
    <location>
        <position position="52"/>
    </location>
</feature>
<dbReference type="SMART" id="SM00471">
    <property type="entry name" value="HDc"/>
    <property type="match status" value="1"/>
</dbReference>
<evidence type="ECO:0000259" key="3">
    <source>
        <dbReference type="PROSITE" id="PS50110"/>
    </source>
</evidence>
<dbReference type="InterPro" id="IPR001789">
    <property type="entry name" value="Sig_transdc_resp-reg_receiver"/>
</dbReference>
<reference evidence="5 6" key="1">
    <citation type="submission" date="2018-05" db="EMBL/GenBank/DDBJ databases">
        <title>Integrated omic analyses show evidence that a Ca. Accumulibacter phosphatis strain performs denitrification under micro-aerobic conditions.</title>
        <authorList>
            <person name="Camejo P.Y."/>
            <person name="Katherine M.D."/>
            <person name="Daniel N.R."/>
        </authorList>
    </citation>
    <scope>NUCLEOTIDE SEQUENCE [LARGE SCALE GENOMIC DNA]</scope>
    <source>
        <strain evidence="5">UW-LDO-IC</strain>
    </source>
</reference>
<dbReference type="PANTHER" id="PTHR45228">
    <property type="entry name" value="CYCLIC DI-GMP PHOSPHODIESTERASE TM_0186-RELATED"/>
    <property type="match status" value="1"/>
</dbReference>
<dbReference type="AlphaFoldDB" id="A0A369XNW2"/>
<dbReference type="Proteomes" id="UP000253831">
    <property type="component" value="Unassembled WGS sequence"/>
</dbReference>
<comment type="caution">
    <text evidence="5">The sequence shown here is derived from an EMBL/GenBank/DDBJ whole genome shotgun (WGS) entry which is preliminary data.</text>
</comment>
<dbReference type="PROSITE" id="PS50110">
    <property type="entry name" value="RESPONSE_REGULATORY"/>
    <property type="match status" value="1"/>
</dbReference>
<dbReference type="InterPro" id="IPR052020">
    <property type="entry name" value="Cyclic_di-GMP/3'3'-cGAMP_PDE"/>
</dbReference>
<dbReference type="Gene3D" id="3.40.50.2300">
    <property type="match status" value="1"/>
</dbReference>
<organism evidence="5 6">
    <name type="scientific">Candidatus Accumulibacter meliphilus</name>
    <dbReference type="NCBI Taxonomy" id="2211374"/>
    <lineage>
        <taxon>Bacteria</taxon>
        <taxon>Pseudomonadati</taxon>
        <taxon>Pseudomonadota</taxon>
        <taxon>Betaproteobacteria</taxon>
        <taxon>Candidatus Accumulibacter</taxon>
    </lineage>
</organism>
<feature type="domain" description="Response regulatory" evidence="3">
    <location>
        <begin position="3"/>
        <end position="119"/>
    </location>
</feature>
<dbReference type="SUPFAM" id="SSF109604">
    <property type="entry name" value="HD-domain/PDEase-like"/>
    <property type="match status" value="1"/>
</dbReference>
<dbReference type="PROSITE" id="PS51832">
    <property type="entry name" value="HD_GYP"/>
    <property type="match status" value="1"/>
</dbReference>
<proteinExistence type="predicted"/>
<evidence type="ECO:0000256" key="1">
    <source>
        <dbReference type="PROSITE-ProRule" id="PRU00169"/>
    </source>
</evidence>
<name>A0A369XNW2_9PROT</name>
<dbReference type="GO" id="GO:0000160">
    <property type="term" value="P:phosphorelay signal transduction system"/>
    <property type="evidence" value="ECO:0007669"/>
    <property type="project" value="InterPro"/>
</dbReference>
<dbReference type="InterPro" id="IPR003607">
    <property type="entry name" value="HD/PDEase_dom"/>
</dbReference>
<accession>A0A369XNW2</accession>
<dbReference type="PANTHER" id="PTHR45228:SF5">
    <property type="entry name" value="CYCLIC DI-GMP PHOSPHODIESTERASE VC_1348-RELATED"/>
    <property type="match status" value="1"/>
</dbReference>
<dbReference type="SUPFAM" id="SSF52172">
    <property type="entry name" value="CheY-like"/>
    <property type="match status" value="1"/>
</dbReference>
<dbReference type="Pfam" id="PF00072">
    <property type="entry name" value="Response_reg"/>
    <property type="match status" value="1"/>
</dbReference>
<gene>
    <name evidence="5" type="ORF">DVS81_08050</name>
</gene>
<dbReference type="Pfam" id="PF13487">
    <property type="entry name" value="HD_5"/>
    <property type="match status" value="1"/>
</dbReference>
<dbReference type="GO" id="GO:0008081">
    <property type="term" value="F:phosphoric diester hydrolase activity"/>
    <property type="evidence" value="ECO:0007669"/>
    <property type="project" value="UniProtKB-ARBA"/>
</dbReference>
<evidence type="ECO:0000313" key="6">
    <source>
        <dbReference type="Proteomes" id="UP000253831"/>
    </source>
</evidence>
<feature type="region of interest" description="Disordered" evidence="2">
    <location>
        <begin position="358"/>
        <end position="382"/>
    </location>
</feature>
<dbReference type="Gene3D" id="1.10.3210.10">
    <property type="entry name" value="Hypothetical protein af1432"/>
    <property type="match status" value="1"/>
</dbReference>
<feature type="domain" description="HD-GYP" evidence="4">
    <location>
        <begin position="147"/>
        <end position="358"/>
    </location>
</feature>